<dbReference type="Proteomes" id="UP000663823">
    <property type="component" value="Unassembled WGS sequence"/>
</dbReference>
<dbReference type="EMBL" id="CAJOBE010003557">
    <property type="protein sequence ID" value="CAF3887758.1"/>
    <property type="molecule type" value="Genomic_DNA"/>
</dbReference>
<comment type="caution">
    <text evidence="2">The sequence shown here is derived from an EMBL/GenBank/DDBJ whole genome shotgun (WGS) entry which is preliminary data.</text>
</comment>
<name>A0A819GQ56_9BILA</name>
<reference evidence="2" key="1">
    <citation type="submission" date="2021-02" db="EMBL/GenBank/DDBJ databases">
        <authorList>
            <person name="Nowell W R."/>
        </authorList>
    </citation>
    <scope>NUCLEOTIDE SEQUENCE</scope>
</reference>
<proteinExistence type="predicted"/>
<evidence type="ECO:0000313" key="3">
    <source>
        <dbReference type="Proteomes" id="UP000663874"/>
    </source>
</evidence>
<sequence>MFYQNGCKRSYICSCEHINLPSSAAADVDSYFEYRVIVDDDDDDDDGGKIFTPEEYNKKSFTNDMNSLYIILFDYLFLKNLIR</sequence>
<protein>
    <submittedName>
        <fullName evidence="2">Uncharacterized protein</fullName>
    </submittedName>
</protein>
<organism evidence="2 3">
    <name type="scientific">Rotaria sordida</name>
    <dbReference type="NCBI Taxonomy" id="392033"/>
    <lineage>
        <taxon>Eukaryota</taxon>
        <taxon>Metazoa</taxon>
        <taxon>Spiralia</taxon>
        <taxon>Gnathifera</taxon>
        <taxon>Rotifera</taxon>
        <taxon>Eurotatoria</taxon>
        <taxon>Bdelloidea</taxon>
        <taxon>Philodinida</taxon>
        <taxon>Philodinidae</taxon>
        <taxon>Rotaria</taxon>
    </lineage>
</organism>
<dbReference type="Proteomes" id="UP000663874">
    <property type="component" value="Unassembled WGS sequence"/>
</dbReference>
<evidence type="ECO:0000313" key="2">
    <source>
        <dbReference type="EMBL" id="CAF3887758.1"/>
    </source>
</evidence>
<gene>
    <name evidence="2" type="ORF">FNK824_LOCUS19890</name>
    <name evidence="1" type="ORF">OTI717_LOCUS20433</name>
</gene>
<dbReference type="EMBL" id="CAJOAX010003141">
    <property type="protein sequence ID" value="CAF3838479.1"/>
    <property type="molecule type" value="Genomic_DNA"/>
</dbReference>
<evidence type="ECO:0000313" key="1">
    <source>
        <dbReference type="EMBL" id="CAF3838479.1"/>
    </source>
</evidence>
<accession>A0A819GQ56</accession>
<dbReference type="AlphaFoldDB" id="A0A819GQ56"/>